<evidence type="ECO:0000256" key="5">
    <source>
        <dbReference type="ARBA" id="ARBA00023180"/>
    </source>
</evidence>
<evidence type="ECO:0000256" key="7">
    <source>
        <dbReference type="SAM" id="SignalP"/>
    </source>
</evidence>
<dbReference type="KEGG" id="scac:106094152"/>
<feature type="domain" description="Chitin-binding type-2" evidence="8">
    <location>
        <begin position="99"/>
        <end position="153"/>
    </location>
</feature>
<feature type="chain" id="PRO_5009328162" description="Chitin-binding type-2 domain-containing protein" evidence="7">
    <location>
        <begin position="23"/>
        <end position="1329"/>
    </location>
</feature>
<evidence type="ECO:0000256" key="3">
    <source>
        <dbReference type="ARBA" id="ARBA00022737"/>
    </source>
</evidence>
<feature type="domain" description="Chitin-binding type-2" evidence="8">
    <location>
        <begin position="287"/>
        <end position="342"/>
    </location>
</feature>
<reference evidence="9" key="1">
    <citation type="submission" date="2020-05" db="UniProtKB">
        <authorList>
            <consortium name="EnsemblMetazoa"/>
        </authorList>
    </citation>
    <scope>IDENTIFICATION</scope>
    <source>
        <strain evidence="9">USDA</strain>
    </source>
</reference>
<evidence type="ECO:0000313" key="10">
    <source>
        <dbReference type="Proteomes" id="UP000095300"/>
    </source>
</evidence>
<sequence length="1329" mass="146008">MNFVILAATVSGLLIFANPAKASLKGYENPWINFEIAKNENAVCANSANSYHADPKHCRNFIECINGIAYRRQCASDMYWNQKYFTCVWSSDHCKDNNANVCANGEMYHADAEDCHYFIQCSNGTPHRKKCAEPLFWKQQALSCVWTSDHCEEQMSPSTTTQRPTTTTTPEEPTTTTTLRPTTTTTEEPTTTTTLRPITTTTEEPTTTTQRPTSTTTTTLGSTTPTTEEPTTTTTLRPTTTTAEEPTTTTTTPTPTSTTTECPTPTTTPEGTIATDSTTPPTTTENPPICKDIDKPYHADPYDCEYYIECIDGQAYRMKCPNGLNWNQLVMACVLGNEHCSNETLTTTTETTTPTAPSFKCGEELSYHSDPNNCTNYIQCLHGIATIINCPFFTYWEENVGACVIGSCQNEETTTAMPTTISTTTEAATTANVCSDDISFHADPQNCTQFIQCYEGNPFTLSCPEQTYWNISTNACVIGQCEVATTTEGPETTTPSYQCEEDDVSYHPDPNNCKNFIQCLNGTVTVEHCPQFTYWEEKIGACVVGTCQNGEVTTVAPTTTTTVWTTSPTTPSICGEETSYHGDPENCTQFIECYQGNPFTLPCPEQTYWNISVGACVKGYCEDTITTEQPELTTPSYKCGDGLSYHPDPNDCTNYIQCLNGMETILNCPQFQYWNERVGACVAGICHNEEGTETTSVITTTTTESTTTLTTPSLCDDETTSFHPHPYNCRQFIQCYMGSALTLQCPDETYWNVSNESCDFGHCDDEITSTLSTVTTQQPIIDPSICEDGVQYLPDHYDCHYLIECINGVPVRLKCGYSMYWDQQKLACVSTSDHCDNQTSVFPTHPVVTTTSQGAFSTEKATTLSTPSTATNICEDIDSAFLPHPNNCTKFIQCFYGITITRDCPPYTYWDVSGEACVKGECPHNTTEIPTMTTEMTTTPMTTITQEPTEDTYPTEESPTTTEEVDTDSTTQESTMATSTAETTTTDANTTTTTESQTTTEEAEPGSTSSESTMVTSTAETETTTEQSNTYPTGETTTPESQTTSEKAETDSTTQATSAAETETTTEQPKETETTAANTYSTEETTTSENQTTNEEPNETETSKTTTEIQTTTIEPNETETTEVNTSTSLETTNAEVPNTTEEPIETETTEVNTDATTEVQTTTEESNKTQTAAEIPTTTEEPKPNETSTPEDLTTAEDNNQTMETVDEATTSKQYTDEIESRGHSTTAGVEATEQDLRSISLLHSGPLKKATSKILHIPMQAEEVDAAYDAIPIQCSSTNQFIADPKNCHQFYACHNGRLYLWTCGSELYWDSQENVCSASNENCSKA</sequence>
<feature type="compositionally biased region" description="Low complexity" evidence="6">
    <location>
        <begin position="938"/>
        <end position="947"/>
    </location>
</feature>
<dbReference type="PANTHER" id="PTHR23301">
    <property type="entry name" value="CHITIN BINDING PERITROPHIN-A"/>
    <property type="match status" value="1"/>
</dbReference>
<feature type="region of interest" description="Disordered" evidence="6">
    <location>
        <begin position="154"/>
        <end position="290"/>
    </location>
</feature>
<dbReference type="PANTHER" id="PTHR23301:SF106">
    <property type="entry name" value="CHITIN-BINDING TYPE-2 DOMAIN-CONTAINING PROTEIN-RELATED"/>
    <property type="match status" value="1"/>
</dbReference>
<keyword evidence="10" id="KW-1185">Reference proteome</keyword>
<protein>
    <recommendedName>
        <fullName evidence="8">Chitin-binding type-2 domain-containing protein</fullName>
    </recommendedName>
</protein>
<keyword evidence="1" id="KW-0147">Chitin-binding</keyword>
<feature type="compositionally biased region" description="Low complexity" evidence="6">
    <location>
        <begin position="1150"/>
        <end position="1192"/>
    </location>
</feature>
<feature type="region of interest" description="Disordered" evidence="6">
    <location>
        <begin position="938"/>
        <end position="1233"/>
    </location>
</feature>
<feature type="domain" description="Chitin-binding type-2" evidence="8">
    <location>
        <begin position="783"/>
        <end position="837"/>
    </location>
</feature>
<dbReference type="InterPro" id="IPR051940">
    <property type="entry name" value="Chitin_bind-dev_reg"/>
</dbReference>
<dbReference type="Pfam" id="PF01607">
    <property type="entry name" value="CBM_14"/>
    <property type="match status" value="11"/>
</dbReference>
<feature type="compositionally biased region" description="Low complexity" evidence="6">
    <location>
        <begin position="1007"/>
        <end position="1067"/>
    </location>
</feature>
<name>A0A1I8QDP5_STOCA</name>
<feature type="compositionally biased region" description="Low complexity" evidence="6">
    <location>
        <begin position="1103"/>
        <end position="1116"/>
    </location>
</feature>
<dbReference type="PROSITE" id="PS50940">
    <property type="entry name" value="CHIT_BIND_II"/>
    <property type="match status" value="12"/>
</dbReference>
<feature type="domain" description="Chitin-binding type-2" evidence="8">
    <location>
        <begin position="358"/>
        <end position="403"/>
    </location>
</feature>
<dbReference type="EnsemblMetazoa" id="SCAU016164-RA">
    <property type="protein sequence ID" value="SCAU016164-PA"/>
    <property type="gene ID" value="SCAU016164"/>
</dbReference>
<keyword evidence="2 7" id="KW-0732">Signal</keyword>
<feature type="compositionally biased region" description="Low complexity" evidence="6">
    <location>
        <begin position="1074"/>
        <end position="1095"/>
    </location>
</feature>
<accession>A0A1I8QDP5</accession>
<feature type="domain" description="Chitin-binding type-2" evidence="8">
    <location>
        <begin position="431"/>
        <end position="476"/>
    </location>
</feature>
<feature type="domain" description="Chitin-binding type-2" evidence="8">
    <location>
        <begin position="41"/>
        <end position="96"/>
    </location>
</feature>
<keyword evidence="5" id="KW-0325">Glycoprotein</keyword>
<feature type="compositionally biased region" description="Polar residues" evidence="6">
    <location>
        <begin position="1197"/>
        <end position="1215"/>
    </location>
</feature>
<feature type="compositionally biased region" description="Low complexity" evidence="6">
    <location>
        <begin position="1122"/>
        <end position="1142"/>
    </location>
</feature>
<evidence type="ECO:0000256" key="1">
    <source>
        <dbReference type="ARBA" id="ARBA00022669"/>
    </source>
</evidence>
<dbReference type="SUPFAM" id="SSF57625">
    <property type="entry name" value="Invertebrate chitin-binding proteins"/>
    <property type="match status" value="12"/>
</dbReference>
<feature type="domain" description="Chitin-binding type-2" evidence="8">
    <location>
        <begin position="871"/>
        <end position="917"/>
    </location>
</feature>
<dbReference type="SMART" id="SM00494">
    <property type="entry name" value="ChtBD2"/>
    <property type="match status" value="12"/>
</dbReference>
<evidence type="ECO:0000256" key="2">
    <source>
        <dbReference type="ARBA" id="ARBA00022729"/>
    </source>
</evidence>
<feature type="domain" description="Chitin-binding type-2" evidence="8">
    <location>
        <begin position="571"/>
        <end position="616"/>
    </location>
</feature>
<organism evidence="9 10">
    <name type="scientific">Stomoxys calcitrans</name>
    <name type="common">Stable fly</name>
    <name type="synonym">Conops calcitrans</name>
    <dbReference type="NCBI Taxonomy" id="35570"/>
    <lineage>
        <taxon>Eukaryota</taxon>
        <taxon>Metazoa</taxon>
        <taxon>Ecdysozoa</taxon>
        <taxon>Arthropoda</taxon>
        <taxon>Hexapoda</taxon>
        <taxon>Insecta</taxon>
        <taxon>Pterygota</taxon>
        <taxon>Neoptera</taxon>
        <taxon>Endopterygota</taxon>
        <taxon>Diptera</taxon>
        <taxon>Brachycera</taxon>
        <taxon>Muscomorpha</taxon>
        <taxon>Muscoidea</taxon>
        <taxon>Muscidae</taxon>
        <taxon>Stomoxys</taxon>
    </lineage>
</organism>
<evidence type="ECO:0000256" key="4">
    <source>
        <dbReference type="ARBA" id="ARBA00023157"/>
    </source>
</evidence>
<dbReference type="OrthoDB" id="8069327at2759"/>
<dbReference type="GO" id="GO:0008061">
    <property type="term" value="F:chitin binding"/>
    <property type="evidence" value="ECO:0007669"/>
    <property type="project" value="UniProtKB-KW"/>
</dbReference>
<dbReference type="STRING" id="35570.A0A1I8QDP5"/>
<feature type="compositionally biased region" description="Low complexity" evidence="6">
    <location>
        <begin position="157"/>
        <end position="288"/>
    </location>
</feature>
<dbReference type="Proteomes" id="UP000095300">
    <property type="component" value="Unassembled WGS sequence"/>
</dbReference>
<feature type="signal peptide" evidence="7">
    <location>
        <begin position="1"/>
        <end position="22"/>
    </location>
</feature>
<dbReference type="InterPro" id="IPR036508">
    <property type="entry name" value="Chitin-bd_dom_sf"/>
</dbReference>
<feature type="domain" description="Chitin-binding type-2" evidence="8">
    <location>
        <begin position="496"/>
        <end position="542"/>
    </location>
</feature>
<evidence type="ECO:0000313" key="9">
    <source>
        <dbReference type="EnsemblMetazoa" id="SCAU016164-PA"/>
    </source>
</evidence>
<feature type="domain" description="Chitin-binding type-2" evidence="8">
    <location>
        <begin position="636"/>
        <end position="681"/>
    </location>
</feature>
<feature type="domain" description="Chitin-binding type-2" evidence="8">
    <location>
        <begin position="712"/>
        <end position="759"/>
    </location>
</feature>
<evidence type="ECO:0000259" key="8">
    <source>
        <dbReference type="PROSITE" id="PS50940"/>
    </source>
</evidence>
<keyword evidence="3" id="KW-0677">Repeat</keyword>
<dbReference type="VEuPathDB" id="VectorBase:SCAU016164"/>
<dbReference type="GO" id="GO:0005576">
    <property type="term" value="C:extracellular region"/>
    <property type="evidence" value="ECO:0007669"/>
    <property type="project" value="InterPro"/>
</dbReference>
<dbReference type="InterPro" id="IPR002557">
    <property type="entry name" value="Chitin-bd_dom"/>
</dbReference>
<gene>
    <name evidence="9" type="primary">106094152</name>
</gene>
<feature type="compositionally biased region" description="Low complexity" evidence="6">
    <location>
        <begin position="955"/>
        <end position="1000"/>
    </location>
</feature>
<evidence type="ECO:0000256" key="6">
    <source>
        <dbReference type="SAM" id="MobiDB-lite"/>
    </source>
</evidence>
<feature type="domain" description="Chitin-binding type-2" evidence="8">
    <location>
        <begin position="1274"/>
        <end position="1328"/>
    </location>
</feature>
<proteinExistence type="predicted"/>
<dbReference type="Gene3D" id="2.170.140.10">
    <property type="entry name" value="Chitin binding domain"/>
    <property type="match status" value="12"/>
</dbReference>
<keyword evidence="4" id="KW-1015">Disulfide bond</keyword>